<dbReference type="Gene3D" id="1.10.260.40">
    <property type="entry name" value="lambda repressor-like DNA-binding domains"/>
    <property type="match status" value="1"/>
</dbReference>
<accession>A0A1X0IPI6</accession>
<dbReference type="RefSeq" id="WP_083019227.1">
    <property type="nucleotide sequence ID" value="NZ_MVII01000038.1"/>
</dbReference>
<gene>
    <name evidence="2" type="ORF">BST43_22695</name>
</gene>
<evidence type="ECO:0000313" key="3">
    <source>
        <dbReference type="Proteomes" id="UP000192434"/>
    </source>
</evidence>
<dbReference type="Pfam" id="PF01381">
    <property type="entry name" value="HTH_3"/>
    <property type="match status" value="1"/>
</dbReference>
<dbReference type="GO" id="GO:0003677">
    <property type="term" value="F:DNA binding"/>
    <property type="evidence" value="ECO:0007669"/>
    <property type="project" value="InterPro"/>
</dbReference>
<proteinExistence type="predicted"/>
<dbReference type="EMBL" id="MVII01000038">
    <property type="protein sequence ID" value="ORB49822.1"/>
    <property type="molecule type" value="Genomic_DNA"/>
</dbReference>
<name>A0A1X0IPI6_9MYCO</name>
<reference evidence="2 3" key="1">
    <citation type="submission" date="2016-12" db="EMBL/GenBank/DDBJ databases">
        <title>The new phylogeny of genus Mycobacterium.</title>
        <authorList>
            <person name="Tortoli E."/>
            <person name="Trovato A."/>
            <person name="Cirillo D.M."/>
        </authorList>
    </citation>
    <scope>NUCLEOTIDE SEQUENCE [LARGE SCALE GENOMIC DNA]</scope>
    <source>
        <strain evidence="2 3">CCUG 66554</strain>
    </source>
</reference>
<dbReference type="PROSITE" id="PS50943">
    <property type="entry name" value="HTH_CROC1"/>
    <property type="match status" value="1"/>
</dbReference>
<dbReference type="SMART" id="SM00530">
    <property type="entry name" value="HTH_XRE"/>
    <property type="match status" value="1"/>
</dbReference>
<protein>
    <recommendedName>
        <fullName evidence="1">HTH cro/C1-type domain-containing protein</fullName>
    </recommendedName>
</protein>
<dbReference type="AlphaFoldDB" id="A0A1X0IPI6"/>
<dbReference type="InterPro" id="IPR010982">
    <property type="entry name" value="Lambda_DNA-bd_dom_sf"/>
</dbReference>
<dbReference type="SUPFAM" id="SSF47413">
    <property type="entry name" value="lambda repressor-like DNA-binding domains"/>
    <property type="match status" value="1"/>
</dbReference>
<evidence type="ECO:0000313" key="2">
    <source>
        <dbReference type="EMBL" id="ORB49822.1"/>
    </source>
</evidence>
<comment type="caution">
    <text evidence="2">The sequence shown here is derived from an EMBL/GenBank/DDBJ whole genome shotgun (WGS) entry which is preliminary data.</text>
</comment>
<dbReference type="CDD" id="cd00093">
    <property type="entry name" value="HTH_XRE"/>
    <property type="match status" value="1"/>
</dbReference>
<dbReference type="OrthoDB" id="4764651at2"/>
<sequence length="79" mass="8380">MSSTHPETTTQRVAANVRAEMARAGWNQTKLAPALNMSQQALSERLRGRVAFDVNEIGAIATALGVRVSALMPTEAVAS</sequence>
<dbReference type="InterPro" id="IPR001387">
    <property type="entry name" value="Cro/C1-type_HTH"/>
</dbReference>
<evidence type="ECO:0000259" key="1">
    <source>
        <dbReference type="PROSITE" id="PS50943"/>
    </source>
</evidence>
<organism evidence="2 3">
    <name type="scientific">Mycobacteroides saopaulense</name>
    <dbReference type="NCBI Taxonomy" id="1578165"/>
    <lineage>
        <taxon>Bacteria</taxon>
        <taxon>Bacillati</taxon>
        <taxon>Actinomycetota</taxon>
        <taxon>Actinomycetes</taxon>
        <taxon>Mycobacteriales</taxon>
        <taxon>Mycobacteriaceae</taxon>
        <taxon>Mycobacteroides</taxon>
    </lineage>
</organism>
<feature type="domain" description="HTH cro/C1-type" evidence="1">
    <location>
        <begin position="17"/>
        <end position="71"/>
    </location>
</feature>
<dbReference type="Proteomes" id="UP000192434">
    <property type="component" value="Unassembled WGS sequence"/>
</dbReference>